<evidence type="ECO:0000256" key="1">
    <source>
        <dbReference type="SAM" id="MobiDB-lite"/>
    </source>
</evidence>
<keyword evidence="3" id="KW-1185">Reference proteome</keyword>
<gene>
    <name evidence="2" type="ORF">B0H15DRAFT_378836</name>
</gene>
<organism evidence="2 3">
    <name type="scientific">Mycena belliarum</name>
    <dbReference type="NCBI Taxonomy" id="1033014"/>
    <lineage>
        <taxon>Eukaryota</taxon>
        <taxon>Fungi</taxon>
        <taxon>Dikarya</taxon>
        <taxon>Basidiomycota</taxon>
        <taxon>Agaricomycotina</taxon>
        <taxon>Agaricomycetes</taxon>
        <taxon>Agaricomycetidae</taxon>
        <taxon>Agaricales</taxon>
        <taxon>Marasmiineae</taxon>
        <taxon>Mycenaceae</taxon>
        <taxon>Mycena</taxon>
    </lineage>
</organism>
<evidence type="ECO:0000313" key="3">
    <source>
        <dbReference type="Proteomes" id="UP001222325"/>
    </source>
</evidence>
<evidence type="ECO:0000313" key="2">
    <source>
        <dbReference type="EMBL" id="KAJ7085149.1"/>
    </source>
</evidence>
<comment type="caution">
    <text evidence="2">The sequence shown here is derived from an EMBL/GenBank/DDBJ whole genome shotgun (WGS) entry which is preliminary data.</text>
</comment>
<feature type="compositionally biased region" description="Low complexity" evidence="1">
    <location>
        <begin position="86"/>
        <end position="100"/>
    </location>
</feature>
<proteinExistence type="predicted"/>
<dbReference type="InterPro" id="IPR041078">
    <property type="entry name" value="Plavaka"/>
</dbReference>
<sequence length="952" mass="106886">MLSTCEFCALQCAHGSALRIHQGLAPACKALRDARLERLMAAAMLANSIPSEEPSEDEGEDEDSPDSVEQPEIAVDNFHDSRMEAESASPEPTSEEGPAAMRPATMEEVVDEENTWYFEEFPEEGQAGATFGKGPTTFQAIRDDQILQGAQILGPFESDDEWELAKWLIKNVGHNQMEAFLKLPIIQGLGTDYSTKDQLLQAVDDLPGGIGWKLEKVTLKGDLEDDDGKQIIENLELWYRDPVDCIRELMGNPVFRDVMQYTPQHVFEDEEGNSQVVNEMWTAAWWWKLQKLLPAGATIAPIILSSDKTKLSNFRGDQSAWPVYLTIGNISKDIRRQASSHATVLVGYLPVGKFGGYSDKARQAARYRTFHHCMSIITRSLISAGTDGIDMTCADGFVRWVWPILAAYVADYPEQCLIANCMENRCPICKVKPTSRGSHEPAASREQAETLELLREHQSGYKNPATAAKAKEDYDATGLRPVYQPFWARLPHSDIFKAFTPDILHQLHKGAFKDHLVKWCTKLVGEKEVDARFRAMPSHPDVRHFKNGISSVSQWTGSEFKAMEKVFISVVLGAVPEDAAGAARAILDFINYSSLQSHTTASLLGSLAGALDNFHRYKDIFIKLKARLPAHFNIPKIHSMEHYVELIQLFGSADGFNTESPERLHIDYAKNAYRASNKRDYIIQMTRWLRRQEAVDRFTLYLDWMRNGAYRHGDNMSRTPGIPSTQDDSEGIVVTRPTRSTPSKTYQIAKTHPSALRNIAAADIIAGHGAAYFLEAVRAYISPYSPLMPQPFDRFNLFKRLTFLLPAIPEASYNNRRNIVRASPPVPARGIRSPAQPAHLDFALVRTGERNDKTDRTALQGLRVAHVKVLFNLPQVYALETSHPLAYVEWYTPFGTPDPVTGLFTLRRSTRNNHVYGEIIGIDRIVRNCHLLPKFGRKKDASWTTGNVLLLI</sequence>
<dbReference type="EMBL" id="JARJCN010000035">
    <property type="protein sequence ID" value="KAJ7085149.1"/>
    <property type="molecule type" value="Genomic_DNA"/>
</dbReference>
<name>A0AAD6U532_9AGAR</name>
<feature type="region of interest" description="Disordered" evidence="1">
    <location>
        <begin position="47"/>
        <end position="68"/>
    </location>
</feature>
<feature type="compositionally biased region" description="Acidic residues" evidence="1">
    <location>
        <begin position="53"/>
        <end position="66"/>
    </location>
</feature>
<dbReference type="Proteomes" id="UP001222325">
    <property type="component" value="Unassembled WGS sequence"/>
</dbReference>
<dbReference type="Pfam" id="PF18759">
    <property type="entry name" value="Plavaka"/>
    <property type="match status" value="1"/>
</dbReference>
<feature type="region of interest" description="Disordered" evidence="1">
    <location>
        <begin position="82"/>
        <end position="101"/>
    </location>
</feature>
<dbReference type="AlphaFoldDB" id="A0AAD6U532"/>
<protein>
    <submittedName>
        <fullName evidence="2">Zn-finger domain-containing protein</fullName>
    </submittedName>
</protein>
<reference evidence="2" key="1">
    <citation type="submission" date="2023-03" db="EMBL/GenBank/DDBJ databases">
        <title>Massive genome expansion in bonnet fungi (Mycena s.s.) driven by repeated elements and novel gene families across ecological guilds.</title>
        <authorList>
            <consortium name="Lawrence Berkeley National Laboratory"/>
            <person name="Harder C.B."/>
            <person name="Miyauchi S."/>
            <person name="Viragh M."/>
            <person name="Kuo A."/>
            <person name="Thoen E."/>
            <person name="Andreopoulos B."/>
            <person name="Lu D."/>
            <person name="Skrede I."/>
            <person name="Drula E."/>
            <person name="Henrissat B."/>
            <person name="Morin E."/>
            <person name="Kohler A."/>
            <person name="Barry K."/>
            <person name="LaButti K."/>
            <person name="Morin E."/>
            <person name="Salamov A."/>
            <person name="Lipzen A."/>
            <person name="Mereny Z."/>
            <person name="Hegedus B."/>
            <person name="Baldrian P."/>
            <person name="Stursova M."/>
            <person name="Weitz H."/>
            <person name="Taylor A."/>
            <person name="Grigoriev I.V."/>
            <person name="Nagy L.G."/>
            <person name="Martin F."/>
            <person name="Kauserud H."/>
        </authorList>
    </citation>
    <scope>NUCLEOTIDE SEQUENCE</scope>
    <source>
        <strain evidence="2">CBHHK173m</strain>
    </source>
</reference>
<accession>A0AAD6U532</accession>